<proteinExistence type="predicted"/>
<dbReference type="EMBL" id="GBRH01270792">
    <property type="protein sequence ID" value="JAD27103.1"/>
    <property type="molecule type" value="Transcribed_RNA"/>
</dbReference>
<reference evidence="1" key="2">
    <citation type="journal article" date="2015" name="Data Brief">
        <title>Shoot transcriptome of the giant reed, Arundo donax.</title>
        <authorList>
            <person name="Barrero R.A."/>
            <person name="Guerrero F.D."/>
            <person name="Moolhuijzen P."/>
            <person name="Goolsby J.A."/>
            <person name="Tidwell J."/>
            <person name="Bellgard S.E."/>
            <person name="Bellgard M.I."/>
        </authorList>
    </citation>
    <scope>NUCLEOTIDE SEQUENCE</scope>
    <source>
        <tissue evidence="1">Shoot tissue taken approximately 20 cm above the soil surface</tissue>
    </source>
</reference>
<accession>A0A0A8YN78</accession>
<name>A0A0A8YN78_ARUDO</name>
<sequence>MRILHVLILLLGVQESIEFVSSISSC</sequence>
<protein>
    <submittedName>
        <fullName evidence="1">Uncharacterized protein</fullName>
    </submittedName>
</protein>
<reference evidence="1" key="1">
    <citation type="submission" date="2014-09" db="EMBL/GenBank/DDBJ databases">
        <authorList>
            <person name="Magalhaes I.L.F."/>
            <person name="Oliveira U."/>
            <person name="Santos F.R."/>
            <person name="Vidigal T.H.D.A."/>
            <person name="Brescovit A.D."/>
            <person name="Santos A.J."/>
        </authorList>
    </citation>
    <scope>NUCLEOTIDE SEQUENCE</scope>
    <source>
        <tissue evidence="1">Shoot tissue taken approximately 20 cm above the soil surface</tissue>
    </source>
</reference>
<evidence type="ECO:0000313" key="1">
    <source>
        <dbReference type="EMBL" id="JAD27103.1"/>
    </source>
</evidence>
<organism evidence="1">
    <name type="scientific">Arundo donax</name>
    <name type="common">Giant reed</name>
    <name type="synonym">Donax arundinaceus</name>
    <dbReference type="NCBI Taxonomy" id="35708"/>
    <lineage>
        <taxon>Eukaryota</taxon>
        <taxon>Viridiplantae</taxon>
        <taxon>Streptophyta</taxon>
        <taxon>Embryophyta</taxon>
        <taxon>Tracheophyta</taxon>
        <taxon>Spermatophyta</taxon>
        <taxon>Magnoliopsida</taxon>
        <taxon>Liliopsida</taxon>
        <taxon>Poales</taxon>
        <taxon>Poaceae</taxon>
        <taxon>PACMAD clade</taxon>
        <taxon>Arundinoideae</taxon>
        <taxon>Arundineae</taxon>
        <taxon>Arundo</taxon>
    </lineage>
</organism>
<dbReference type="AlphaFoldDB" id="A0A0A8YN78"/>